<dbReference type="EMBL" id="AP007255">
    <property type="protein sequence ID" value="BAE51509.1"/>
    <property type="molecule type" value="Genomic_DNA"/>
</dbReference>
<dbReference type="SUPFAM" id="SSF53850">
    <property type="entry name" value="Periplasmic binding protein-like II"/>
    <property type="match status" value="1"/>
</dbReference>
<evidence type="ECO:0000313" key="4">
    <source>
        <dbReference type="Proteomes" id="UP000007058"/>
    </source>
</evidence>
<dbReference type="PANTHER" id="PTHR30570">
    <property type="entry name" value="PERIPLASMIC PHOSPHATE BINDING COMPONENT OF PHOSPHATE ABC TRANSPORTER"/>
    <property type="match status" value="1"/>
</dbReference>
<organism evidence="3 4">
    <name type="scientific">Paramagnetospirillum magneticum (strain ATCC 700264 / AMB-1)</name>
    <name type="common">Magnetospirillum magneticum</name>
    <dbReference type="NCBI Taxonomy" id="342108"/>
    <lineage>
        <taxon>Bacteria</taxon>
        <taxon>Pseudomonadati</taxon>
        <taxon>Pseudomonadota</taxon>
        <taxon>Alphaproteobacteria</taxon>
        <taxon>Rhodospirillales</taxon>
        <taxon>Magnetospirillaceae</taxon>
        <taxon>Paramagnetospirillum</taxon>
    </lineage>
</organism>
<dbReference type="Gene3D" id="3.40.190.10">
    <property type="entry name" value="Periplasmic binding protein-like II"/>
    <property type="match status" value="3"/>
</dbReference>
<name>Q2W3R6_PARM1</name>
<dbReference type="InterPro" id="IPR024370">
    <property type="entry name" value="PBP_domain"/>
</dbReference>
<accession>Q2W3R6</accession>
<sequence>MGLYRGVLLFGLAIGLLAVPAHAEPIRAAGTGMGLALVRLLAERYQQDHPGISVWIPESVGTAGAVRGLQSGKVDVGILARPLKPGEVEGGVSHLVCRTPLVFFTNAARQDVTLGRSDLAALFGNSLPAFPKGEVRALLRPASDAGFVHLIEIYPDLAPAVSAARDARGANLALTDQDAMEAVEISRSLVAFGAFAPLVAEKRKLVAVPLDGVMPGVDTLESGRYPHALPLVLGLAPKASAEARAFVDFARSPAAATLLRANGCLPGGSP</sequence>
<dbReference type="AlphaFoldDB" id="Q2W3R6"/>
<evidence type="ECO:0000256" key="1">
    <source>
        <dbReference type="ARBA" id="ARBA00022729"/>
    </source>
</evidence>
<reference evidence="3 4" key="1">
    <citation type="journal article" date="2005" name="DNA Res.">
        <title>Complete genome sequence of the facultative anaerobic magnetotactic bacterium Magnetospirillum sp. strain AMB-1.</title>
        <authorList>
            <person name="Matsunaga T."/>
            <person name="Okamura Y."/>
            <person name="Fukuda Y."/>
            <person name="Wahyudi A.T."/>
            <person name="Murase Y."/>
            <person name="Takeyama H."/>
        </authorList>
    </citation>
    <scope>NUCLEOTIDE SEQUENCE [LARGE SCALE GENOMIC DNA]</scope>
    <source>
        <strain evidence="4">ATCC 700264 / AMB-1</strain>
    </source>
</reference>
<proteinExistence type="predicted"/>
<dbReference type="HOGENOM" id="CLU_026228_7_1_5"/>
<keyword evidence="4" id="KW-1185">Reference proteome</keyword>
<dbReference type="Pfam" id="PF12849">
    <property type="entry name" value="PBP_like_2"/>
    <property type="match status" value="1"/>
</dbReference>
<keyword evidence="1" id="KW-0732">Signal</keyword>
<evidence type="ECO:0000259" key="2">
    <source>
        <dbReference type="Pfam" id="PF12849"/>
    </source>
</evidence>
<dbReference type="STRING" id="342108.amb2705"/>
<feature type="domain" description="PBP" evidence="2">
    <location>
        <begin position="23"/>
        <end position="252"/>
    </location>
</feature>
<protein>
    <submittedName>
        <fullName evidence="3">ABC-type phosphate transport system</fullName>
    </submittedName>
</protein>
<dbReference type="PANTHER" id="PTHR30570:SF1">
    <property type="entry name" value="PHOSPHATE-BINDING PROTEIN PSTS"/>
    <property type="match status" value="1"/>
</dbReference>
<dbReference type="KEGG" id="mag:amb2705"/>
<dbReference type="RefSeq" id="WP_011385085.1">
    <property type="nucleotide sequence ID" value="NC_007626.1"/>
</dbReference>
<gene>
    <name evidence="3" type="ordered locus">amb2705</name>
</gene>
<dbReference type="InterPro" id="IPR050811">
    <property type="entry name" value="Phosphate_ABC_transporter"/>
</dbReference>
<dbReference type="Proteomes" id="UP000007058">
    <property type="component" value="Chromosome"/>
</dbReference>
<evidence type="ECO:0000313" key="3">
    <source>
        <dbReference type="EMBL" id="BAE51509.1"/>
    </source>
</evidence>